<accession>A0A8J3QZP7</accession>
<evidence type="ECO:0000313" key="2">
    <source>
        <dbReference type="EMBL" id="GIH18848.1"/>
    </source>
</evidence>
<name>A0A8J3QZP7_9ACTN</name>
<feature type="coiled-coil region" evidence="1">
    <location>
        <begin position="8"/>
        <end position="42"/>
    </location>
</feature>
<dbReference type="EMBL" id="BONZ01000073">
    <property type="protein sequence ID" value="GIH18848.1"/>
    <property type="molecule type" value="Genomic_DNA"/>
</dbReference>
<gene>
    <name evidence="2" type="ORF">Raf01_70200</name>
</gene>
<dbReference type="Proteomes" id="UP000642748">
    <property type="component" value="Unassembled WGS sequence"/>
</dbReference>
<dbReference type="AlphaFoldDB" id="A0A8J3QZP7"/>
<evidence type="ECO:0000313" key="3">
    <source>
        <dbReference type="Proteomes" id="UP000642748"/>
    </source>
</evidence>
<keyword evidence="3" id="KW-1185">Reference proteome</keyword>
<evidence type="ECO:0008006" key="4">
    <source>
        <dbReference type="Google" id="ProtNLM"/>
    </source>
</evidence>
<keyword evidence="1" id="KW-0175">Coiled coil</keyword>
<dbReference type="InterPro" id="IPR004401">
    <property type="entry name" value="YbaB/EbfC"/>
</dbReference>
<dbReference type="Pfam" id="PF02575">
    <property type="entry name" value="YbaB_DNA_bd"/>
    <property type="match status" value="1"/>
</dbReference>
<reference evidence="2" key="1">
    <citation type="submission" date="2021-01" db="EMBL/GenBank/DDBJ databases">
        <title>Whole genome shotgun sequence of Rugosimonospora africana NBRC 104875.</title>
        <authorList>
            <person name="Komaki H."/>
            <person name="Tamura T."/>
        </authorList>
    </citation>
    <scope>NUCLEOTIDE SEQUENCE</scope>
    <source>
        <strain evidence="2">NBRC 104875</strain>
    </source>
</reference>
<evidence type="ECO:0000256" key="1">
    <source>
        <dbReference type="SAM" id="Coils"/>
    </source>
</evidence>
<sequence>MQPNPRTNAQLRARMEQLLGDYEQLRRNMSAARERMRAMSGRAATTDGTVKVQVDSNARLTGLEIDPKAYRRFSPSQLAEEIRRLYGEATRDVTSRVGDVMAPFLPDGISYDKLLTGEADVSTWSPERPLTDETYDEWRARFSGRPTTAPPPEPL</sequence>
<organism evidence="2 3">
    <name type="scientific">Rugosimonospora africana</name>
    <dbReference type="NCBI Taxonomy" id="556532"/>
    <lineage>
        <taxon>Bacteria</taxon>
        <taxon>Bacillati</taxon>
        <taxon>Actinomycetota</taxon>
        <taxon>Actinomycetes</taxon>
        <taxon>Micromonosporales</taxon>
        <taxon>Micromonosporaceae</taxon>
        <taxon>Rugosimonospora</taxon>
    </lineage>
</organism>
<dbReference type="RefSeq" id="WP_203922343.1">
    <property type="nucleotide sequence ID" value="NZ_BONZ01000073.1"/>
</dbReference>
<comment type="caution">
    <text evidence="2">The sequence shown here is derived from an EMBL/GenBank/DDBJ whole genome shotgun (WGS) entry which is preliminary data.</text>
</comment>
<dbReference type="InterPro" id="IPR036894">
    <property type="entry name" value="YbaB-like_sf"/>
</dbReference>
<protein>
    <recommendedName>
        <fullName evidence="4">YbaB/EbfC DNA-binding family protein</fullName>
    </recommendedName>
</protein>
<dbReference type="Gene3D" id="3.30.1310.10">
    <property type="entry name" value="Nucleoid-associated protein YbaB-like domain"/>
    <property type="match status" value="1"/>
</dbReference>
<dbReference type="SUPFAM" id="SSF82607">
    <property type="entry name" value="YbaB-like"/>
    <property type="match status" value="1"/>
</dbReference>
<proteinExistence type="predicted"/>
<dbReference type="GO" id="GO:0003677">
    <property type="term" value="F:DNA binding"/>
    <property type="evidence" value="ECO:0007669"/>
    <property type="project" value="InterPro"/>
</dbReference>